<reference evidence="4" key="2">
    <citation type="submission" date="2019-09" db="UniProtKB">
        <authorList>
            <consortium name="WormBaseParasite"/>
        </authorList>
    </citation>
    <scope>IDENTIFICATION</scope>
</reference>
<feature type="compositionally biased region" description="Basic and acidic residues" evidence="1">
    <location>
        <begin position="214"/>
        <end position="231"/>
    </location>
</feature>
<dbReference type="AlphaFoldDB" id="A0A183FKM5"/>
<evidence type="ECO:0000256" key="1">
    <source>
        <dbReference type="SAM" id="MobiDB-lite"/>
    </source>
</evidence>
<name>A0A183FKM5_HELPZ</name>
<organism evidence="3 4">
    <name type="scientific">Heligmosomoides polygyrus</name>
    <name type="common">Parasitic roundworm</name>
    <dbReference type="NCBI Taxonomy" id="6339"/>
    <lineage>
        <taxon>Eukaryota</taxon>
        <taxon>Metazoa</taxon>
        <taxon>Ecdysozoa</taxon>
        <taxon>Nematoda</taxon>
        <taxon>Chromadorea</taxon>
        <taxon>Rhabditida</taxon>
        <taxon>Rhabditina</taxon>
        <taxon>Rhabditomorpha</taxon>
        <taxon>Strongyloidea</taxon>
        <taxon>Heligmosomidae</taxon>
        <taxon>Heligmosomoides</taxon>
    </lineage>
</organism>
<feature type="compositionally biased region" description="Basic residues" evidence="1">
    <location>
        <begin position="198"/>
        <end position="213"/>
    </location>
</feature>
<accession>A0A3P7XGA1</accession>
<accession>A0A183FKM5</accession>
<protein>
    <submittedName>
        <fullName evidence="2 4">Uncharacterized protein</fullName>
    </submittedName>
</protein>
<sequence>MDGEATKDPVNGNVISNLQEGKRFDQTRVLPQGALDDSEAHLTTAVEAQLGTPGPNATVDQNVFIALPHAFCRVNAELGYPDHVTIYVYADWSTLASKLLVIPITTTMIIAGAPLPREAPSYCERHHQAAGVPLRVVRGKREEAEKILKAKRRCDERKPNFFVIQDSDRQRHNKPMTFNGARAAKRRGPYDRDDSRGGHRHPSPPSKKHAGKDHRREPTTFDDSRAADPRLSHNRNRGWGCEERAISSIVLVMPSHLVHLVPPDHLLPSCIADHEPRDHTRPGAVP</sequence>
<dbReference type="WBParaSite" id="HPBE_0000771201-mRNA-1">
    <property type="protein sequence ID" value="HPBE_0000771201-mRNA-1"/>
    <property type="gene ID" value="HPBE_0000771201"/>
</dbReference>
<evidence type="ECO:0000313" key="3">
    <source>
        <dbReference type="Proteomes" id="UP000050761"/>
    </source>
</evidence>
<dbReference type="EMBL" id="UZAH01025957">
    <property type="protein sequence ID" value="VDO73341.1"/>
    <property type="molecule type" value="Genomic_DNA"/>
</dbReference>
<evidence type="ECO:0000313" key="2">
    <source>
        <dbReference type="EMBL" id="VDO73341.1"/>
    </source>
</evidence>
<evidence type="ECO:0000313" key="4">
    <source>
        <dbReference type="WBParaSite" id="HPBE_0000771201-mRNA-1"/>
    </source>
</evidence>
<proteinExistence type="predicted"/>
<feature type="region of interest" description="Disordered" evidence="1">
    <location>
        <begin position="163"/>
        <end position="237"/>
    </location>
</feature>
<gene>
    <name evidence="2" type="ORF">HPBE_LOCUS7713</name>
</gene>
<reference evidence="2 3" key="1">
    <citation type="submission" date="2018-11" db="EMBL/GenBank/DDBJ databases">
        <authorList>
            <consortium name="Pathogen Informatics"/>
        </authorList>
    </citation>
    <scope>NUCLEOTIDE SEQUENCE [LARGE SCALE GENOMIC DNA]</scope>
</reference>
<keyword evidence="3" id="KW-1185">Reference proteome</keyword>
<dbReference type="Proteomes" id="UP000050761">
    <property type="component" value="Unassembled WGS sequence"/>
</dbReference>
<feature type="compositionally biased region" description="Basic and acidic residues" evidence="1">
    <location>
        <begin position="188"/>
        <end position="197"/>
    </location>
</feature>